<comment type="caution">
    <text evidence="2">The sequence shown here is derived from an EMBL/GenBank/DDBJ whole genome shotgun (WGS) entry which is preliminary data.</text>
</comment>
<evidence type="ECO:0000313" key="3">
    <source>
        <dbReference type="Proteomes" id="UP000242180"/>
    </source>
</evidence>
<organism evidence="2 3">
    <name type="scientific">Syncephalastrum racemosum</name>
    <name type="common">Filamentous fungus</name>
    <dbReference type="NCBI Taxonomy" id="13706"/>
    <lineage>
        <taxon>Eukaryota</taxon>
        <taxon>Fungi</taxon>
        <taxon>Fungi incertae sedis</taxon>
        <taxon>Mucoromycota</taxon>
        <taxon>Mucoromycotina</taxon>
        <taxon>Mucoromycetes</taxon>
        <taxon>Mucorales</taxon>
        <taxon>Syncephalastraceae</taxon>
        <taxon>Syncephalastrum</taxon>
    </lineage>
</organism>
<sequence length="168" mass="19256">MGALLSSNKAPCCDEHHEGSSHIHRVPKHLKPTKPSKKQQKRLQQNEAESVRHRRKSGSRQCAVPTPKIVDSLLKNDHPHRDSRINRIFGRATHHSNSTVNPRNTLLGDEVDDSEHGFSTGRRFHNVKGLRYVLPNDQRELDRLRVQSYIIRWAFGGGAKTWLSPRVR</sequence>
<feature type="region of interest" description="Disordered" evidence="1">
    <location>
        <begin position="1"/>
        <end position="66"/>
    </location>
</feature>
<feature type="compositionally biased region" description="Basic and acidic residues" evidence="1">
    <location>
        <begin position="12"/>
        <end position="21"/>
    </location>
</feature>
<dbReference type="AlphaFoldDB" id="A0A1X2HIK3"/>
<protein>
    <submittedName>
        <fullName evidence="2">Uncharacterized protein</fullName>
    </submittedName>
</protein>
<dbReference type="OrthoDB" id="2013972at2759"/>
<name>A0A1X2HIK3_SYNRA</name>
<dbReference type="InParanoid" id="A0A1X2HIK3"/>
<gene>
    <name evidence="2" type="ORF">BCR43DRAFT_211802</name>
</gene>
<evidence type="ECO:0000256" key="1">
    <source>
        <dbReference type="SAM" id="MobiDB-lite"/>
    </source>
</evidence>
<proteinExistence type="predicted"/>
<dbReference type="Proteomes" id="UP000242180">
    <property type="component" value="Unassembled WGS sequence"/>
</dbReference>
<reference evidence="2 3" key="1">
    <citation type="submission" date="2016-07" db="EMBL/GenBank/DDBJ databases">
        <title>Pervasive Adenine N6-methylation of Active Genes in Fungi.</title>
        <authorList>
            <consortium name="DOE Joint Genome Institute"/>
            <person name="Mondo S.J."/>
            <person name="Dannebaum R.O."/>
            <person name="Kuo R.C."/>
            <person name="Labutti K."/>
            <person name="Haridas S."/>
            <person name="Kuo A."/>
            <person name="Salamov A."/>
            <person name="Ahrendt S.R."/>
            <person name="Lipzen A."/>
            <person name="Sullivan W."/>
            <person name="Andreopoulos W.B."/>
            <person name="Clum A."/>
            <person name="Lindquist E."/>
            <person name="Daum C."/>
            <person name="Ramamoorthy G.K."/>
            <person name="Gryganskyi A."/>
            <person name="Culley D."/>
            <person name="Magnuson J.K."/>
            <person name="James T.Y."/>
            <person name="O'Malley M.A."/>
            <person name="Stajich J.E."/>
            <person name="Spatafora J.W."/>
            <person name="Visel A."/>
            <person name="Grigoriev I.V."/>
        </authorList>
    </citation>
    <scope>NUCLEOTIDE SEQUENCE [LARGE SCALE GENOMIC DNA]</scope>
    <source>
        <strain evidence="2 3">NRRL 2496</strain>
    </source>
</reference>
<keyword evidence="3" id="KW-1185">Reference proteome</keyword>
<feature type="compositionally biased region" description="Basic residues" evidence="1">
    <location>
        <begin position="22"/>
        <end position="41"/>
    </location>
</feature>
<dbReference type="EMBL" id="MCGN01000003">
    <property type="protein sequence ID" value="ORY98920.1"/>
    <property type="molecule type" value="Genomic_DNA"/>
</dbReference>
<evidence type="ECO:0000313" key="2">
    <source>
        <dbReference type="EMBL" id="ORY98920.1"/>
    </source>
</evidence>
<accession>A0A1X2HIK3</accession>